<reference evidence="3 4" key="1">
    <citation type="submission" date="2016-10" db="EMBL/GenBank/DDBJ databases">
        <authorList>
            <person name="de Groot N.N."/>
        </authorList>
    </citation>
    <scope>NUCLEOTIDE SEQUENCE [LARGE SCALE GENOMIC DNA]</scope>
    <source>
        <strain evidence="3 4">CGMCC 4.6858</strain>
    </source>
</reference>
<dbReference type="OrthoDB" id="71751at2"/>
<feature type="compositionally biased region" description="Basic and acidic residues" evidence="1">
    <location>
        <begin position="1"/>
        <end position="16"/>
    </location>
</feature>
<dbReference type="Gene3D" id="2.30.30.1060">
    <property type="match status" value="1"/>
</dbReference>
<feature type="domain" description="Hypervirulence associated protein TUDOR" evidence="2">
    <location>
        <begin position="9"/>
        <end position="67"/>
    </location>
</feature>
<evidence type="ECO:0000256" key="1">
    <source>
        <dbReference type="SAM" id="MobiDB-lite"/>
    </source>
</evidence>
<feature type="compositionally biased region" description="Basic and acidic residues" evidence="1">
    <location>
        <begin position="52"/>
        <end position="71"/>
    </location>
</feature>
<dbReference type="Pfam" id="PF11160">
    <property type="entry name" value="Hva1_TUDOR"/>
    <property type="match status" value="1"/>
</dbReference>
<accession>A0A1G6ZG31</accession>
<dbReference type="EMBL" id="FMZM01000013">
    <property type="protein sequence ID" value="SDE01421.1"/>
    <property type="molecule type" value="Genomic_DNA"/>
</dbReference>
<gene>
    <name evidence="3" type="ORF">SAMN05421872_113129</name>
</gene>
<feature type="region of interest" description="Disordered" evidence="1">
    <location>
        <begin position="1"/>
        <end position="71"/>
    </location>
</feature>
<dbReference type="Proteomes" id="UP000199034">
    <property type="component" value="Unassembled WGS sequence"/>
</dbReference>
<dbReference type="InterPro" id="IPR021331">
    <property type="entry name" value="Hva1_TUDOR"/>
</dbReference>
<organism evidence="3 4">
    <name type="scientific">Nocardioides lianchengensis</name>
    <dbReference type="NCBI Taxonomy" id="1045774"/>
    <lineage>
        <taxon>Bacteria</taxon>
        <taxon>Bacillati</taxon>
        <taxon>Actinomycetota</taxon>
        <taxon>Actinomycetes</taxon>
        <taxon>Propionibacteriales</taxon>
        <taxon>Nocardioidaceae</taxon>
        <taxon>Nocardioides</taxon>
    </lineage>
</organism>
<dbReference type="AlphaFoldDB" id="A0A1G6ZG31"/>
<name>A0A1G6ZG31_9ACTN</name>
<evidence type="ECO:0000313" key="3">
    <source>
        <dbReference type="EMBL" id="SDE01421.1"/>
    </source>
</evidence>
<proteinExistence type="predicted"/>
<dbReference type="RefSeq" id="WP_090860331.1">
    <property type="nucleotide sequence ID" value="NZ_FMZM01000013.1"/>
</dbReference>
<evidence type="ECO:0000259" key="2">
    <source>
        <dbReference type="Pfam" id="PF11160"/>
    </source>
</evidence>
<protein>
    <recommendedName>
        <fullName evidence="2">Hypervirulence associated protein TUDOR domain-containing protein</fullName>
    </recommendedName>
</protein>
<sequence>MSEKSFRQGDRVEWDSHGGTAVGKVEKKITSDTEAGGRTVRASEDEPQYLVRSEKSDSTAVHKPEALRRRS</sequence>
<dbReference type="STRING" id="1045774.SAMN05421872_113129"/>
<keyword evidence="4" id="KW-1185">Reference proteome</keyword>
<evidence type="ECO:0000313" key="4">
    <source>
        <dbReference type="Proteomes" id="UP000199034"/>
    </source>
</evidence>